<dbReference type="PANTHER" id="PTHR40459">
    <property type="entry name" value="CONSERVED HYPOTHETICAL ALANINE AND LEUCINE RICH PROTEIN"/>
    <property type="match status" value="1"/>
</dbReference>
<dbReference type="InterPro" id="IPR036291">
    <property type="entry name" value="NAD(P)-bd_dom_sf"/>
</dbReference>
<evidence type="ECO:0000259" key="2">
    <source>
        <dbReference type="Pfam" id="PF10728"/>
    </source>
</evidence>
<gene>
    <name evidence="3" type="ORF">HQ35_08910</name>
</gene>
<dbReference type="Proteomes" id="UP000030125">
    <property type="component" value="Unassembled WGS sequence"/>
</dbReference>
<proteinExistence type="predicted"/>
<dbReference type="PANTHER" id="PTHR40459:SF1">
    <property type="entry name" value="CONSERVED HYPOTHETICAL ALANINE AND LEUCINE RICH PROTEIN"/>
    <property type="match status" value="1"/>
</dbReference>
<dbReference type="STRING" id="36874.HQ34_03040"/>
<dbReference type="SUPFAM" id="SSF48179">
    <property type="entry name" value="6-phosphogluconate dehydrogenase C-terminal domain-like"/>
    <property type="match status" value="1"/>
</dbReference>
<evidence type="ECO:0008006" key="5">
    <source>
        <dbReference type="Google" id="ProtNLM"/>
    </source>
</evidence>
<dbReference type="InterPro" id="IPR018931">
    <property type="entry name" value="DUF2520"/>
</dbReference>
<evidence type="ECO:0000313" key="3">
    <source>
        <dbReference type="EMBL" id="KGN78761.1"/>
    </source>
</evidence>
<feature type="domain" description="DUF2520" evidence="2">
    <location>
        <begin position="131"/>
        <end position="257"/>
    </location>
</feature>
<dbReference type="AlphaFoldDB" id="A0A0A2EIR8"/>
<dbReference type="InterPro" id="IPR008927">
    <property type="entry name" value="6-PGluconate_DH-like_C_sf"/>
</dbReference>
<dbReference type="EMBL" id="JQJD01000057">
    <property type="protein sequence ID" value="KGN78761.1"/>
    <property type="molecule type" value="Genomic_DNA"/>
</dbReference>
<dbReference type="SUPFAM" id="SSF51735">
    <property type="entry name" value="NAD(P)-binding Rossmann-fold domains"/>
    <property type="match status" value="1"/>
</dbReference>
<evidence type="ECO:0000313" key="4">
    <source>
        <dbReference type="Proteomes" id="UP000030125"/>
    </source>
</evidence>
<sequence length="270" mass="29620">MNNSRTFITIGSGNVATHLSKALVASGMSCRGVYSRTKAHAEELARALGSNCLASIDEAWESDVDFVLLAVSDNALVRLSEEMSDGRAIAPIVLHTSGATPMDVLQRAKDHGVLYPLQTFSKERELTVSDIPLFLEASSSRSRVMLEEIAHALGTKQVTFCNSLQRRHLHVAAVFACNFVNHMYASAYEVVDMGDLPPETLMPLMRETLNKLNTMSPTAGQTGPAVRGDSATIERHLELLQNRSDLSLLYTEVSRSITDKYSKHNRDKGL</sequence>
<dbReference type="Gene3D" id="3.40.50.720">
    <property type="entry name" value="NAD(P)-binding Rossmann-like Domain"/>
    <property type="match status" value="1"/>
</dbReference>
<dbReference type="InterPro" id="IPR019665">
    <property type="entry name" value="OxRdtase/DH_put_Rossmann_dom"/>
</dbReference>
<dbReference type="eggNOG" id="COG5495">
    <property type="taxonomic scope" value="Bacteria"/>
</dbReference>
<protein>
    <recommendedName>
        <fullName evidence="5">DUF2520 domain-containing protein</fullName>
    </recommendedName>
</protein>
<name>A0A0A2EIR8_PORCN</name>
<accession>A0A0A2EIR8</accession>
<organism evidence="3 4">
    <name type="scientific">Porphyromonas cangingivalis</name>
    <dbReference type="NCBI Taxonomy" id="36874"/>
    <lineage>
        <taxon>Bacteria</taxon>
        <taxon>Pseudomonadati</taxon>
        <taxon>Bacteroidota</taxon>
        <taxon>Bacteroidia</taxon>
        <taxon>Bacteroidales</taxon>
        <taxon>Porphyromonadaceae</taxon>
        <taxon>Porphyromonas</taxon>
    </lineage>
</organism>
<reference evidence="3 4" key="1">
    <citation type="submission" date="2014-08" db="EMBL/GenBank/DDBJ databases">
        <title>Porphyromonas cangingivalis strain:COT-109_OH1386 Genome sequencing.</title>
        <authorList>
            <person name="Wallis C."/>
            <person name="Deusch O."/>
            <person name="O'Flynn C."/>
            <person name="Davis I."/>
            <person name="Jospin G."/>
            <person name="Darling A.E."/>
            <person name="Coil D.A."/>
            <person name="Alexiev A."/>
            <person name="Horsfall A."/>
            <person name="Kirkwood N."/>
            <person name="Harris S."/>
            <person name="Eisen J.A."/>
        </authorList>
    </citation>
    <scope>NUCLEOTIDE SEQUENCE [LARGE SCALE GENOMIC DNA]</scope>
    <source>
        <strain evidence="4">COT-109 OH1386</strain>
    </source>
</reference>
<evidence type="ECO:0000259" key="1">
    <source>
        <dbReference type="Pfam" id="PF10727"/>
    </source>
</evidence>
<comment type="caution">
    <text evidence="3">The sequence shown here is derived from an EMBL/GenBank/DDBJ whole genome shotgun (WGS) entry which is preliminary data.</text>
</comment>
<dbReference type="Gene3D" id="1.10.1040.20">
    <property type="entry name" value="ProC-like, C-terminal domain"/>
    <property type="match status" value="1"/>
</dbReference>
<keyword evidence="4" id="KW-1185">Reference proteome</keyword>
<dbReference type="Pfam" id="PF10727">
    <property type="entry name" value="Rossmann-like"/>
    <property type="match status" value="1"/>
</dbReference>
<dbReference type="InterPro" id="IPR037108">
    <property type="entry name" value="TM1727-like_C_sf"/>
</dbReference>
<feature type="domain" description="Putative oxidoreductase/dehydrogenase Rossmann-like" evidence="1">
    <location>
        <begin position="10"/>
        <end position="114"/>
    </location>
</feature>
<dbReference type="Pfam" id="PF10728">
    <property type="entry name" value="DUF2520"/>
    <property type="match status" value="1"/>
</dbReference>